<reference evidence="3 4" key="1">
    <citation type="submission" date="2020-01" db="EMBL/GenBank/DDBJ databases">
        <title>The draft genome sequence of Corallococcus exiguus DSM 14696.</title>
        <authorList>
            <person name="Zhang X."/>
            <person name="Zhu H."/>
        </authorList>
    </citation>
    <scope>NUCLEOTIDE SEQUENCE [LARGE SCALE GENOMIC DNA]</scope>
    <source>
        <strain evidence="3 4">DSM 14696</strain>
    </source>
</reference>
<dbReference type="Proteomes" id="UP000537825">
    <property type="component" value="Unassembled WGS sequence"/>
</dbReference>
<feature type="compositionally biased region" description="Basic and acidic residues" evidence="1">
    <location>
        <begin position="179"/>
        <end position="188"/>
    </location>
</feature>
<keyword evidence="4" id="KW-1185">Reference proteome</keyword>
<feature type="region of interest" description="Disordered" evidence="1">
    <location>
        <begin position="166"/>
        <end position="196"/>
    </location>
</feature>
<evidence type="ECO:0000256" key="1">
    <source>
        <dbReference type="SAM" id="MobiDB-lite"/>
    </source>
</evidence>
<dbReference type="AlphaFoldDB" id="A0A7X5BTH6"/>
<accession>A0A7X5BTH6</accession>
<comment type="caution">
    <text evidence="3">The sequence shown here is derived from an EMBL/GenBank/DDBJ whole genome shotgun (WGS) entry which is preliminary data.</text>
</comment>
<evidence type="ECO:0000313" key="3">
    <source>
        <dbReference type="EMBL" id="NBC45376.1"/>
    </source>
</evidence>
<gene>
    <name evidence="3" type="ORF">GTZ93_36810</name>
</gene>
<keyword evidence="2" id="KW-0732">Signal</keyword>
<evidence type="ECO:0000313" key="4">
    <source>
        <dbReference type="Proteomes" id="UP000537825"/>
    </source>
</evidence>
<feature type="signal peptide" evidence="2">
    <location>
        <begin position="1"/>
        <end position="22"/>
    </location>
</feature>
<sequence length="196" mass="21077">MKKSLMSLSAVFTLSFAALSFASEPTPKSKRPDSLCVLPSVPASVAKKSPNTRYPLGGIKAPAVSCHDNKGKHAAGYHLKLYVGKGTDWPDAVARLDYLHKPEELTAACWNACIEQKKSCSSGFAKANADRQKLCESQLQACKGVNDVKKNPADINSISKKYCKTAAPPFPQVSPAQKEPPDNDGHEDPPDDGGYF</sequence>
<dbReference type="EMBL" id="JAAAPK010000013">
    <property type="protein sequence ID" value="NBC45376.1"/>
    <property type="molecule type" value="Genomic_DNA"/>
</dbReference>
<evidence type="ECO:0000256" key="2">
    <source>
        <dbReference type="SAM" id="SignalP"/>
    </source>
</evidence>
<dbReference type="RefSeq" id="WP_139924023.1">
    <property type="nucleotide sequence ID" value="NZ_CBCSLE010000166.1"/>
</dbReference>
<name>A0A7X5BTH6_9BACT</name>
<organism evidence="3 4">
    <name type="scientific">Corallococcus exiguus</name>
    <dbReference type="NCBI Taxonomy" id="83462"/>
    <lineage>
        <taxon>Bacteria</taxon>
        <taxon>Pseudomonadati</taxon>
        <taxon>Myxococcota</taxon>
        <taxon>Myxococcia</taxon>
        <taxon>Myxococcales</taxon>
        <taxon>Cystobacterineae</taxon>
        <taxon>Myxococcaceae</taxon>
        <taxon>Corallococcus</taxon>
    </lineage>
</organism>
<evidence type="ECO:0008006" key="5">
    <source>
        <dbReference type="Google" id="ProtNLM"/>
    </source>
</evidence>
<feature type="chain" id="PRO_5031407002" description="Apple domain-containing protein" evidence="2">
    <location>
        <begin position="23"/>
        <end position="196"/>
    </location>
</feature>
<proteinExistence type="predicted"/>
<protein>
    <recommendedName>
        <fullName evidence="5">Apple domain-containing protein</fullName>
    </recommendedName>
</protein>